<proteinExistence type="predicted"/>
<evidence type="ECO:0000256" key="1">
    <source>
        <dbReference type="SAM" id="SignalP"/>
    </source>
</evidence>
<name>A0A1L9T2D7_9EURO</name>
<keyword evidence="3" id="KW-1185">Reference proteome</keyword>
<dbReference type="VEuPathDB" id="FungiDB:ASPSYDRAFT_94811"/>
<evidence type="ECO:0000313" key="2">
    <source>
        <dbReference type="EMBL" id="OJJ53610.1"/>
    </source>
</evidence>
<feature type="chain" id="PRO_5012137646" description="Ecp2 effector protein domain-containing protein" evidence="1">
    <location>
        <begin position="21"/>
        <end position="130"/>
    </location>
</feature>
<evidence type="ECO:0008006" key="4">
    <source>
        <dbReference type="Google" id="ProtNLM"/>
    </source>
</evidence>
<reference evidence="3" key="1">
    <citation type="journal article" date="2017" name="Genome Biol.">
        <title>Comparative genomics reveals high biological diversity and specific adaptations in the industrially and medically important fungal genus Aspergillus.</title>
        <authorList>
            <person name="de Vries R.P."/>
            <person name="Riley R."/>
            <person name="Wiebenga A."/>
            <person name="Aguilar-Osorio G."/>
            <person name="Amillis S."/>
            <person name="Uchima C.A."/>
            <person name="Anderluh G."/>
            <person name="Asadollahi M."/>
            <person name="Askin M."/>
            <person name="Barry K."/>
            <person name="Battaglia E."/>
            <person name="Bayram O."/>
            <person name="Benocci T."/>
            <person name="Braus-Stromeyer S.A."/>
            <person name="Caldana C."/>
            <person name="Canovas D."/>
            <person name="Cerqueira G.C."/>
            <person name="Chen F."/>
            <person name="Chen W."/>
            <person name="Choi C."/>
            <person name="Clum A."/>
            <person name="Dos Santos R.A."/>
            <person name="Damasio A.R."/>
            <person name="Diallinas G."/>
            <person name="Emri T."/>
            <person name="Fekete E."/>
            <person name="Flipphi M."/>
            <person name="Freyberg S."/>
            <person name="Gallo A."/>
            <person name="Gournas C."/>
            <person name="Habgood R."/>
            <person name="Hainaut M."/>
            <person name="Harispe M.L."/>
            <person name="Henrissat B."/>
            <person name="Hilden K.S."/>
            <person name="Hope R."/>
            <person name="Hossain A."/>
            <person name="Karabika E."/>
            <person name="Karaffa L."/>
            <person name="Karanyi Z."/>
            <person name="Krasevec N."/>
            <person name="Kuo A."/>
            <person name="Kusch H."/>
            <person name="LaButti K."/>
            <person name="Lagendijk E.L."/>
            <person name="Lapidus A."/>
            <person name="Levasseur A."/>
            <person name="Lindquist E."/>
            <person name="Lipzen A."/>
            <person name="Logrieco A.F."/>
            <person name="MacCabe A."/>
            <person name="Maekelae M.R."/>
            <person name="Malavazi I."/>
            <person name="Melin P."/>
            <person name="Meyer V."/>
            <person name="Mielnichuk N."/>
            <person name="Miskei M."/>
            <person name="Molnar A.P."/>
            <person name="Mule G."/>
            <person name="Ngan C.Y."/>
            <person name="Orejas M."/>
            <person name="Orosz E."/>
            <person name="Ouedraogo J.P."/>
            <person name="Overkamp K.M."/>
            <person name="Park H.-S."/>
            <person name="Perrone G."/>
            <person name="Piumi F."/>
            <person name="Punt P.J."/>
            <person name="Ram A.F."/>
            <person name="Ramon A."/>
            <person name="Rauscher S."/>
            <person name="Record E."/>
            <person name="Riano-Pachon D.M."/>
            <person name="Robert V."/>
            <person name="Roehrig J."/>
            <person name="Ruller R."/>
            <person name="Salamov A."/>
            <person name="Salih N.S."/>
            <person name="Samson R.A."/>
            <person name="Sandor E."/>
            <person name="Sanguinetti M."/>
            <person name="Schuetze T."/>
            <person name="Sepcic K."/>
            <person name="Shelest E."/>
            <person name="Sherlock G."/>
            <person name="Sophianopoulou V."/>
            <person name="Squina F.M."/>
            <person name="Sun H."/>
            <person name="Susca A."/>
            <person name="Todd R.B."/>
            <person name="Tsang A."/>
            <person name="Unkles S.E."/>
            <person name="van de Wiele N."/>
            <person name="van Rossen-Uffink D."/>
            <person name="Oliveira J.V."/>
            <person name="Vesth T.C."/>
            <person name="Visser J."/>
            <person name="Yu J.-H."/>
            <person name="Zhou M."/>
            <person name="Andersen M.R."/>
            <person name="Archer D.B."/>
            <person name="Baker S.E."/>
            <person name="Benoit I."/>
            <person name="Brakhage A.A."/>
            <person name="Braus G.H."/>
            <person name="Fischer R."/>
            <person name="Frisvad J.C."/>
            <person name="Goldman G.H."/>
            <person name="Houbraken J."/>
            <person name="Oakley B."/>
            <person name="Pocsi I."/>
            <person name="Scazzocchio C."/>
            <person name="Seiboth B."/>
            <person name="vanKuyk P.A."/>
            <person name="Wortman J."/>
            <person name="Dyer P.S."/>
            <person name="Grigoriev I.V."/>
        </authorList>
    </citation>
    <scope>NUCLEOTIDE SEQUENCE [LARGE SCALE GENOMIC DNA]</scope>
    <source>
        <strain evidence="3">CBS 593.65</strain>
    </source>
</reference>
<evidence type="ECO:0000313" key="3">
    <source>
        <dbReference type="Proteomes" id="UP000184356"/>
    </source>
</evidence>
<protein>
    <recommendedName>
        <fullName evidence="4">Ecp2 effector protein domain-containing protein</fullName>
    </recommendedName>
</protein>
<dbReference type="Proteomes" id="UP000184356">
    <property type="component" value="Unassembled WGS sequence"/>
</dbReference>
<organism evidence="2 3">
    <name type="scientific">Aspergillus sydowii CBS 593.65</name>
    <dbReference type="NCBI Taxonomy" id="1036612"/>
    <lineage>
        <taxon>Eukaryota</taxon>
        <taxon>Fungi</taxon>
        <taxon>Dikarya</taxon>
        <taxon>Ascomycota</taxon>
        <taxon>Pezizomycotina</taxon>
        <taxon>Eurotiomycetes</taxon>
        <taxon>Eurotiomycetidae</taxon>
        <taxon>Eurotiales</taxon>
        <taxon>Aspergillaceae</taxon>
        <taxon>Aspergillus</taxon>
        <taxon>Aspergillus subgen. Nidulantes</taxon>
    </lineage>
</organism>
<feature type="signal peptide" evidence="1">
    <location>
        <begin position="1"/>
        <end position="20"/>
    </location>
</feature>
<dbReference type="AlphaFoldDB" id="A0A1L9T2D7"/>
<dbReference type="EMBL" id="KV878597">
    <property type="protein sequence ID" value="OJJ53610.1"/>
    <property type="molecule type" value="Genomic_DNA"/>
</dbReference>
<dbReference type="RefSeq" id="XP_040697416.1">
    <property type="nucleotide sequence ID" value="XM_040853029.1"/>
</dbReference>
<dbReference type="GeneID" id="63769102"/>
<accession>A0A1L9T2D7</accession>
<sequence>MRFYIQATLLSLLASTAVLAGDIQCEPANDEDHISRVDAQRCVTDCANKGGSIKNVGLGRSDRICEYDSGNVILVYNCDGVQTDSSFKDIAAGLQDIIDACPGDTIFATGPARGNSDIAIEVGVNSPSWA</sequence>
<keyword evidence="1" id="KW-0732">Signal</keyword>
<gene>
    <name evidence="2" type="ORF">ASPSYDRAFT_94811</name>
</gene>